<keyword evidence="12" id="KW-1185">Reference proteome</keyword>
<dbReference type="Pfam" id="PF00078">
    <property type="entry name" value="RVT_1"/>
    <property type="match status" value="1"/>
</dbReference>
<evidence type="ECO:0000313" key="11">
    <source>
        <dbReference type="EMBL" id="AMP97879.1"/>
    </source>
</evidence>
<evidence type="ECO:0000256" key="6">
    <source>
        <dbReference type="ARBA" id="ARBA00022918"/>
    </source>
</evidence>
<evidence type="ECO:0000256" key="5">
    <source>
        <dbReference type="ARBA" id="ARBA00022842"/>
    </source>
</evidence>
<protein>
    <recommendedName>
        <fullName evidence="1">RNA-directed DNA polymerase</fullName>
        <ecNumber evidence="1">2.7.7.49</ecNumber>
    </recommendedName>
</protein>
<gene>
    <name evidence="11" type="ORF">AY601_0940</name>
</gene>
<dbReference type="PANTHER" id="PTHR34047:SF7">
    <property type="entry name" value="RNA-DIRECTED DNA POLYMERASE"/>
    <property type="match status" value="1"/>
</dbReference>
<dbReference type="SUPFAM" id="SSF56672">
    <property type="entry name" value="DNA/RNA polymerases"/>
    <property type="match status" value="1"/>
</dbReference>
<dbReference type="GO" id="GO:0051607">
    <property type="term" value="P:defense response to virus"/>
    <property type="evidence" value="ECO:0007669"/>
    <property type="project" value="UniProtKB-KW"/>
</dbReference>
<accession>A0A127V9G1</accession>
<comment type="similarity">
    <text evidence="8">Belongs to the bacterial reverse transcriptase family.</text>
</comment>
<evidence type="ECO:0000313" key="12">
    <source>
        <dbReference type="Proteomes" id="UP000071561"/>
    </source>
</evidence>
<organism evidence="11 12">
    <name type="scientific">Pedobacter cryoconitis</name>
    <dbReference type="NCBI Taxonomy" id="188932"/>
    <lineage>
        <taxon>Bacteria</taxon>
        <taxon>Pseudomonadati</taxon>
        <taxon>Bacteroidota</taxon>
        <taxon>Sphingobacteriia</taxon>
        <taxon>Sphingobacteriales</taxon>
        <taxon>Sphingobacteriaceae</taxon>
        <taxon>Pedobacter</taxon>
    </lineage>
</organism>
<dbReference type="OrthoDB" id="9780724at2"/>
<dbReference type="Gene3D" id="3.30.70.270">
    <property type="match status" value="1"/>
</dbReference>
<evidence type="ECO:0000256" key="8">
    <source>
        <dbReference type="ARBA" id="ARBA00034120"/>
    </source>
</evidence>
<dbReference type="Proteomes" id="UP000071561">
    <property type="component" value="Chromosome"/>
</dbReference>
<keyword evidence="2" id="KW-0808">Transferase</keyword>
<dbReference type="PRINTS" id="PR00866">
    <property type="entry name" value="RNADNAPOLMS"/>
</dbReference>
<dbReference type="InterPro" id="IPR000123">
    <property type="entry name" value="Reverse_transcriptase_msDNA"/>
</dbReference>
<evidence type="ECO:0000256" key="2">
    <source>
        <dbReference type="ARBA" id="ARBA00022679"/>
    </source>
</evidence>
<evidence type="ECO:0000256" key="9">
    <source>
        <dbReference type="ARBA" id="ARBA00048173"/>
    </source>
</evidence>
<keyword evidence="4" id="KW-0479">Metal-binding</keyword>
<dbReference type="PANTHER" id="PTHR34047">
    <property type="entry name" value="NUCLEAR INTRON MATURASE 1, MITOCHONDRIAL-RELATED"/>
    <property type="match status" value="1"/>
</dbReference>
<dbReference type="EC" id="2.7.7.49" evidence="1"/>
<dbReference type="CDD" id="cd03487">
    <property type="entry name" value="RT_Bac_retron_II"/>
    <property type="match status" value="1"/>
</dbReference>
<keyword evidence="3" id="KW-0548">Nucleotidyltransferase</keyword>
<dbReference type="InterPro" id="IPR000477">
    <property type="entry name" value="RT_dom"/>
</dbReference>
<evidence type="ECO:0000256" key="1">
    <source>
        <dbReference type="ARBA" id="ARBA00012493"/>
    </source>
</evidence>
<evidence type="ECO:0000256" key="3">
    <source>
        <dbReference type="ARBA" id="ARBA00022695"/>
    </source>
</evidence>
<keyword evidence="6" id="KW-0695">RNA-directed DNA polymerase</keyword>
<feature type="domain" description="Reverse transcriptase" evidence="10">
    <location>
        <begin position="34"/>
        <end position="258"/>
    </location>
</feature>
<proteinExistence type="inferred from homology"/>
<dbReference type="GO" id="GO:0003964">
    <property type="term" value="F:RNA-directed DNA polymerase activity"/>
    <property type="evidence" value="ECO:0007669"/>
    <property type="project" value="UniProtKB-KW"/>
</dbReference>
<dbReference type="GO" id="GO:0003723">
    <property type="term" value="F:RNA binding"/>
    <property type="evidence" value="ECO:0007669"/>
    <property type="project" value="InterPro"/>
</dbReference>
<sequence length="591" mass="68599">MKKKEELAPEYLERFLQLNSIKELSTFLNLRISALEYFLFYAPDEKKYRIFKIQKRNGNLRSISTPTERLKEIQQILQIIFQYLYAGKPSVHGFVQNKSIITNAKLHINKKILVNIDLSDFFSSISFGRIKGIFLNHPFNFNEEVSNALTRICCHDGSLPQGAPTSPILSNFVCRQLDNQFMKLSKTSKVLYSRYADDITISTNLKSLPQSIGIIETDKLELSNEIKKILHKNGFKINYNKVRFALKTNRQEVTGLIVNKFINIKRDYLRQVKSMLNAWEKYGLYLAAFEHFSKFNPKTYMPGDIELAYTKELAGKINYIGIVRGRDDGIYEKLYTRIKVLAPSVMLSIIRRQIQSSKDPILFTEGKSDIKHIEAAFSHFRSQGLYHNLSLHFHHYKEEDKMSNGELLKFCETFSKSHETGSIVICLFDRDDENFLANVASTKNTFKEWGNKVFSMVLPIPDHRKFTDICIEHFYTDKEITTKDKNGRRIYLSNEFNKETGQHAKEKLTIKHVNKLQARRVQIIDSGVINTENINFALSKNQFAENIFNKVDGFDSFNFEAFKLIFDNIQTVIDYANDEAKKSNKIEMSIL</sequence>
<dbReference type="RefSeq" id="WP_068397134.1">
    <property type="nucleotide sequence ID" value="NZ_CP014504.1"/>
</dbReference>
<dbReference type="InterPro" id="IPR043128">
    <property type="entry name" value="Rev_trsase/Diguanyl_cyclase"/>
</dbReference>
<dbReference type="InterPro" id="IPR043502">
    <property type="entry name" value="DNA/RNA_pol_sf"/>
</dbReference>
<dbReference type="GO" id="GO:0046872">
    <property type="term" value="F:metal ion binding"/>
    <property type="evidence" value="ECO:0007669"/>
    <property type="project" value="UniProtKB-KW"/>
</dbReference>
<comment type="catalytic activity">
    <reaction evidence="9">
        <text>DNA(n) + a 2'-deoxyribonucleoside 5'-triphosphate = DNA(n+1) + diphosphate</text>
        <dbReference type="Rhea" id="RHEA:22508"/>
        <dbReference type="Rhea" id="RHEA-COMP:17339"/>
        <dbReference type="Rhea" id="RHEA-COMP:17340"/>
        <dbReference type="ChEBI" id="CHEBI:33019"/>
        <dbReference type="ChEBI" id="CHEBI:61560"/>
        <dbReference type="ChEBI" id="CHEBI:173112"/>
        <dbReference type="EC" id="2.7.7.49"/>
    </reaction>
</comment>
<reference evidence="11 12" key="1">
    <citation type="submission" date="2016-03" db="EMBL/GenBank/DDBJ databases">
        <title>Complete genome sequence of Pedobacter cryoconitis PAMC 27485.</title>
        <authorList>
            <person name="Lee J."/>
            <person name="Kim O.-S."/>
        </authorList>
    </citation>
    <scope>NUCLEOTIDE SEQUENCE [LARGE SCALE GENOMIC DNA]</scope>
    <source>
        <strain evidence="11 12">PAMC 27485</strain>
    </source>
</reference>
<name>A0A127V9G1_9SPHI</name>
<dbReference type="PATRIC" id="fig|188932.3.peg.968"/>
<keyword evidence="7" id="KW-0051">Antiviral defense</keyword>
<dbReference type="PROSITE" id="PS50878">
    <property type="entry name" value="RT_POL"/>
    <property type="match status" value="1"/>
</dbReference>
<dbReference type="InterPro" id="IPR051083">
    <property type="entry name" value="GrpII_Intron_Splice-Mob/Def"/>
</dbReference>
<dbReference type="AlphaFoldDB" id="A0A127V9G1"/>
<evidence type="ECO:0000256" key="7">
    <source>
        <dbReference type="ARBA" id="ARBA00023118"/>
    </source>
</evidence>
<evidence type="ECO:0000256" key="4">
    <source>
        <dbReference type="ARBA" id="ARBA00022723"/>
    </source>
</evidence>
<keyword evidence="5" id="KW-0460">Magnesium</keyword>
<evidence type="ECO:0000259" key="10">
    <source>
        <dbReference type="PROSITE" id="PS50878"/>
    </source>
</evidence>
<dbReference type="EMBL" id="CP014504">
    <property type="protein sequence ID" value="AMP97879.1"/>
    <property type="molecule type" value="Genomic_DNA"/>
</dbReference>
<dbReference type="KEGG" id="pcm:AY601_0940"/>